<dbReference type="PROSITE" id="PS51886">
    <property type="entry name" value="TLDC"/>
    <property type="match status" value="1"/>
</dbReference>
<protein>
    <recommendedName>
        <fullName evidence="4">Oxidation resistance protein 1</fullName>
    </recommendedName>
</protein>
<dbReference type="GO" id="GO:0005739">
    <property type="term" value="C:mitochondrion"/>
    <property type="evidence" value="ECO:0007669"/>
    <property type="project" value="UniProtKB-SubCell"/>
</dbReference>
<dbReference type="OMA" id="FIELWIP"/>
<dbReference type="Gene3D" id="3.10.350.10">
    <property type="entry name" value="LysM domain"/>
    <property type="match status" value="1"/>
</dbReference>
<evidence type="ECO:0000313" key="8">
    <source>
        <dbReference type="EMBL" id="TRY72214.1"/>
    </source>
</evidence>
<dbReference type="InterPro" id="IPR006571">
    <property type="entry name" value="TLDc_dom"/>
</dbReference>
<feature type="region of interest" description="Disordered" evidence="5">
    <location>
        <begin position="1"/>
        <end position="41"/>
    </location>
</feature>
<dbReference type="Pfam" id="PF01476">
    <property type="entry name" value="LysM"/>
    <property type="match status" value="1"/>
</dbReference>
<gene>
    <name evidence="8" type="ORF">TCAL_01081</name>
</gene>
<dbReference type="PANTHER" id="PTHR23354">
    <property type="entry name" value="NUCLEOLAR PROTEIN 7/ESTROGEN RECEPTOR COACTIVATOR-RELATED"/>
    <property type="match status" value="1"/>
</dbReference>
<dbReference type="EMBL" id="VCGU01000008">
    <property type="protein sequence ID" value="TRY72214.1"/>
    <property type="molecule type" value="Genomic_DNA"/>
</dbReference>
<dbReference type="SMART" id="SM00584">
    <property type="entry name" value="TLDc"/>
    <property type="match status" value="1"/>
</dbReference>
<comment type="subcellular location">
    <subcellularLocation>
        <location evidence="1">Mitochondrion</location>
    </subcellularLocation>
</comment>
<dbReference type="InterPro" id="IPR036779">
    <property type="entry name" value="LysM_dom_sf"/>
</dbReference>
<dbReference type="GO" id="GO:0005634">
    <property type="term" value="C:nucleus"/>
    <property type="evidence" value="ECO:0007669"/>
    <property type="project" value="TreeGrafter"/>
</dbReference>
<accession>A0A553P3G3</accession>
<evidence type="ECO:0000256" key="2">
    <source>
        <dbReference type="ARBA" id="ARBA00009540"/>
    </source>
</evidence>
<dbReference type="InterPro" id="IPR018392">
    <property type="entry name" value="LysM"/>
</dbReference>
<dbReference type="PROSITE" id="PS51782">
    <property type="entry name" value="LYSM"/>
    <property type="match status" value="1"/>
</dbReference>
<proteinExistence type="inferred from homology"/>
<evidence type="ECO:0000256" key="3">
    <source>
        <dbReference type="ARBA" id="ARBA00023128"/>
    </source>
</evidence>
<evidence type="ECO:0000313" key="9">
    <source>
        <dbReference type="Proteomes" id="UP000318571"/>
    </source>
</evidence>
<comment type="similarity">
    <text evidence="2">Belongs to the OXR1 family.</text>
</comment>
<dbReference type="SMART" id="SM00257">
    <property type="entry name" value="LysM"/>
    <property type="match status" value="1"/>
</dbReference>
<feature type="compositionally biased region" description="Basic and acidic residues" evidence="5">
    <location>
        <begin position="22"/>
        <end position="37"/>
    </location>
</feature>
<reference evidence="8 9" key="1">
    <citation type="journal article" date="2018" name="Nat. Ecol. Evol.">
        <title>Genomic signatures of mitonuclear coevolution across populations of Tigriopus californicus.</title>
        <authorList>
            <person name="Barreto F.S."/>
            <person name="Watson E.T."/>
            <person name="Lima T.G."/>
            <person name="Willett C.S."/>
            <person name="Edmands S."/>
            <person name="Li W."/>
            <person name="Burton R.S."/>
        </authorList>
    </citation>
    <scope>NUCLEOTIDE SEQUENCE [LARGE SCALE GENOMIC DNA]</scope>
    <source>
        <strain evidence="8 9">San Diego</strain>
    </source>
</reference>
<dbReference type="Pfam" id="PF07534">
    <property type="entry name" value="TLD"/>
    <property type="match status" value="1"/>
</dbReference>
<dbReference type="CDD" id="cd00118">
    <property type="entry name" value="LysM"/>
    <property type="match status" value="1"/>
</dbReference>
<dbReference type="PANTHER" id="PTHR23354:SF62">
    <property type="entry name" value="MUSTARD, ISOFORM V"/>
    <property type="match status" value="1"/>
</dbReference>
<dbReference type="SUPFAM" id="SSF54106">
    <property type="entry name" value="LysM domain"/>
    <property type="match status" value="1"/>
</dbReference>
<dbReference type="Proteomes" id="UP000318571">
    <property type="component" value="Chromosome 7"/>
</dbReference>
<keyword evidence="3" id="KW-0496">Mitochondrion</keyword>
<comment type="caution">
    <text evidence="8">The sequence shown here is derived from an EMBL/GenBank/DDBJ whole genome shotgun (WGS) entry which is preliminary data.</text>
</comment>
<feature type="domain" description="TLDc" evidence="7">
    <location>
        <begin position="367"/>
        <end position="538"/>
    </location>
</feature>
<name>A0A553P3G3_TIGCA</name>
<dbReference type="AlphaFoldDB" id="A0A553P3G3"/>
<evidence type="ECO:0000259" key="6">
    <source>
        <dbReference type="PROSITE" id="PS51782"/>
    </source>
</evidence>
<dbReference type="GO" id="GO:0006979">
    <property type="term" value="P:response to oxidative stress"/>
    <property type="evidence" value="ECO:0007669"/>
    <property type="project" value="TreeGrafter"/>
</dbReference>
<evidence type="ECO:0000256" key="1">
    <source>
        <dbReference type="ARBA" id="ARBA00004173"/>
    </source>
</evidence>
<evidence type="ECO:0000256" key="4">
    <source>
        <dbReference type="ARBA" id="ARBA00040604"/>
    </source>
</evidence>
<keyword evidence="9" id="KW-1185">Reference proteome</keyword>
<evidence type="ECO:0000259" key="7">
    <source>
        <dbReference type="PROSITE" id="PS51886"/>
    </source>
</evidence>
<sequence>MEEKHVNLKHTISLPASFHGEPIQREPDNEDHKEGGLDKPSWSFGNMAKAVGSGVTAVGSGFVSGSKVVTSGVFQGSKAVGSGVALGTKAAGKVTKAAGKSVCHASELVGKTAVSGVSVIGTSTIQASRVVTSASVNVMQDTTKWMREQSNSFPEDENIHVVMPDETIDDIAERYNVTSFQLIRSNSLTKRKLRPGKVLTIIAPTCEVEPPTDEVEFAAILDGNKGKIVFETKRVIISTETGDLRRIPVEDLEKIGIRCRDDEPDEIPDLISVSSQFKYPPDHVDMDDMEQEGITVEVVTLESENSPGKITLNLEFHCNRNSLFPFGEFLRLWYPPDIVDQDFLEDEPPAFELKTQDSLFDTLDTSLILNGTLFQDLLQTVPACLQHGTVNLVYSTSRDGYSLKNLYRKVSLGEPPFILVIQDHQHRKFGAFATCPLMVTENFVGTGQSFLFKVRGGGDDDDVDESRSIKCSEWSKINDYFFKGQNDAMLFGADDGKFGIIIDSNLYRGRLEKCGTYVDWPDEERDFHVKILECWNFLRAKDQQNT</sequence>
<organism evidence="8 9">
    <name type="scientific">Tigriopus californicus</name>
    <name type="common">Marine copepod</name>
    <dbReference type="NCBI Taxonomy" id="6832"/>
    <lineage>
        <taxon>Eukaryota</taxon>
        <taxon>Metazoa</taxon>
        <taxon>Ecdysozoa</taxon>
        <taxon>Arthropoda</taxon>
        <taxon>Crustacea</taxon>
        <taxon>Multicrustacea</taxon>
        <taxon>Hexanauplia</taxon>
        <taxon>Copepoda</taxon>
        <taxon>Harpacticoida</taxon>
        <taxon>Harpacticidae</taxon>
        <taxon>Tigriopus</taxon>
    </lineage>
</organism>
<feature type="domain" description="LysM" evidence="6">
    <location>
        <begin position="158"/>
        <end position="201"/>
    </location>
</feature>
<evidence type="ECO:0000256" key="5">
    <source>
        <dbReference type="SAM" id="MobiDB-lite"/>
    </source>
</evidence>